<dbReference type="EMBL" id="DVLP01000117">
    <property type="protein sequence ID" value="HIT74731.1"/>
    <property type="molecule type" value="Genomic_DNA"/>
</dbReference>
<gene>
    <name evidence="9" type="ORF">IAA98_04015</name>
</gene>
<keyword evidence="5 7" id="KW-1133">Transmembrane helix</keyword>
<dbReference type="PRINTS" id="PR01837">
    <property type="entry name" value="MGTCSAPBPROT"/>
</dbReference>
<comment type="subcellular location">
    <subcellularLocation>
        <location evidence="1">Cell membrane</location>
        <topology evidence="1">Multi-pass membrane protein</topology>
    </subcellularLocation>
</comment>
<evidence type="ECO:0000256" key="7">
    <source>
        <dbReference type="SAM" id="Phobius"/>
    </source>
</evidence>
<evidence type="ECO:0000313" key="10">
    <source>
        <dbReference type="Proteomes" id="UP000886842"/>
    </source>
</evidence>
<keyword evidence="4 7" id="KW-0812">Transmembrane</keyword>
<keyword evidence="6 7" id="KW-0472">Membrane</keyword>
<evidence type="ECO:0000256" key="2">
    <source>
        <dbReference type="ARBA" id="ARBA00009298"/>
    </source>
</evidence>
<accession>A0A9D1KLT1</accession>
<feature type="transmembrane region" description="Helical" evidence="7">
    <location>
        <begin position="80"/>
        <end position="98"/>
    </location>
</feature>
<feature type="transmembrane region" description="Helical" evidence="7">
    <location>
        <begin position="105"/>
        <end position="121"/>
    </location>
</feature>
<comment type="similarity">
    <text evidence="2">Belongs to the MgtC/SapB family.</text>
</comment>
<dbReference type="InterPro" id="IPR049177">
    <property type="entry name" value="MgtC_SapB_SrpB_YhiD_N"/>
</dbReference>
<evidence type="ECO:0000259" key="8">
    <source>
        <dbReference type="Pfam" id="PF02308"/>
    </source>
</evidence>
<proteinExistence type="inferred from homology"/>
<dbReference type="PANTHER" id="PTHR33778">
    <property type="entry name" value="PROTEIN MGTC"/>
    <property type="match status" value="1"/>
</dbReference>
<feature type="transmembrane region" description="Helical" evidence="7">
    <location>
        <begin position="48"/>
        <end position="68"/>
    </location>
</feature>
<dbReference type="Proteomes" id="UP000886842">
    <property type="component" value="Unassembled WGS sequence"/>
</dbReference>
<dbReference type="PANTHER" id="PTHR33778:SF1">
    <property type="entry name" value="MAGNESIUM TRANSPORTER YHID-RELATED"/>
    <property type="match status" value="1"/>
</dbReference>
<evidence type="ECO:0000256" key="3">
    <source>
        <dbReference type="ARBA" id="ARBA00022475"/>
    </source>
</evidence>
<comment type="caution">
    <text evidence="9">The sequence shown here is derived from an EMBL/GenBank/DDBJ whole genome shotgun (WGS) entry which is preliminary data.</text>
</comment>
<keyword evidence="3" id="KW-1003">Cell membrane</keyword>
<evidence type="ECO:0000256" key="5">
    <source>
        <dbReference type="ARBA" id="ARBA00022989"/>
    </source>
</evidence>
<dbReference type="Pfam" id="PF02308">
    <property type="entry name" value="MgtC"/>
    <property type="match status" value="1"/>
</dbReference>
<reference evidence="9" key="1">
    <citation type="submission" date="2020-10" db="EMBL/GenBank/DDBJ databases">
        <authorList>
            <person name="Gilroy R."/>
        </authorList>
    </citation>
    <scope>NUCLEOTIDE SEQUENCE</scope>
    <source>
        <strain evidence="9">ChiGjej1B1-24693</strain>
    </source>
</reference>
<evidence type="ECO:0000313" key="9">
    <source>
        <dbReference type="EMBL" id="HIT74731.1"/>
    </source>
</evidence>
<feature type="transmembrane region" description="Helical" evidence="7">
    <location>
        <begin position="20"/>
        <end position="36"/>
    </location>
</feature>
<sequence length="240" mass="25407">MVVVQEIDPWLMQIEHLPELGVALVLSLLIGLERQLRGKEAGVRTHALVGLGSALFMLVSKFGFMDLVAVQNISIDPSRVAAQIVSGIGFLGAGIIVFRADAVRGLTTAAAVWLTAAVGMASGAGLFLLAAIATVGHFVVVFVGPLLKRASRKGNAELGVEYRDGQGLLRDIVAEITRGDWNISGIRTTDEAEPGYVEVSITAQGAGAADELVKVVSDMEGVRSVDLRATSAKRRLRLKH</sequence>
<dbReference type="InterPro" id="IPR003416">
    <property type="entry name" value="MgtC/SapB/SrpB/YhiD_fam"/>
</dbReference>
<feature type="transmembrane region" description="Helical" evidence="7">
    <location>
        <begin position="127"/>
        <end position="147"/>
    </location>
</feature>
<evidence type="ECO:0000256" key="4">
    <source>
        <dbReference type="ARBA" id="ARBA00022692"/>
    </source>
</evidence>
<evidence type="ECO:0000256" key="1">
    <source>
        <dbReference type="ARBA" id="ARBA00004651"/>
    </source>
</evidence>
<reference evidence="9" key="2">
    <citation type="journal article" date="2021" name="PeerJ">
        <title>Extensive microbial diversity within the chicken gut microbiome revealed by metagenomics and culture.</title>
        <authorList>
            <person name="Gilroy R."/>
            <person name="Ravi A."/>
            <person name="Getino M."/>
            <person name="Pursley I."/>
            <person name="Horton D.L."/>
            <person name="Alikhan N.F."/>
            <person name="Baker D."/>
            <person name="Gharbi K."/>
            <person name="Hall N."/>
            <person name="Watson M."/>
            <person name="Adriaenssens E.M."/>
            <person name="Foster-Nyarko E."/>
            <person name="Jarju S."/>
            <person name="Secka A."/>
            <person name="Antonio M."/>
            <person name="Oren A."/>
            <person name="Chaudhuri R.R."/>
            <person name="La Ragione R."/>
            <person name="Hildebrand F."/>
            <person name="Pallen M.J."/>
        </authorList>
    </citation>
    <scope>NUCLEOTIDE SEQUENCE</scope>
    <source>
        <strain evidence="9">ChiGjej1B1-24693</strain>
    </source>
</reference>
<dbReference type="AlphaFoldDB" id="A0A9D1KLT1"/>
<name>A0A9D1KLT1_9ACTN</name>
<dbReference type="GO" id="GO:0005886">
    <property type="term" value="C:plasma membrane"/>
    <property type="evidence" value="ECO:0007669"/>
    <property type="project" value="UniProtKB-SubCell"/>
</dbReference>
<protein>
    <submittedName>
        <fullName evidence="9">MgtC/SapB family protein</fullName>
    </submittedName>
</protein>
<evidence type="ECO:0000256" key="6">
    <source>
        <dbReference type="ARBA" id="ARBA00023136"/>
    </source>
</evidence>
<organism evidence="9 10">
    <name type="scientific">Candidatus Avipropionibacterium avicola</name>
    <dbReference type="NCBI Taxonomy" id="2840701"/>
    <lineage>
        <taxon>Bacteria</taxon>
        <taxon>Bacillati</taxon>
        <taxon>Actinomycetota</taxon>
        <taxon>Actinomycetes</taxon>
        <taxon>Propionibacteriales</taxon>
        <taxon>Propionibacteriaceae</taxon>
        <taxon>Propionibacteriaceae incertae sedis</taxon>
        <taxon>Candidatus Avipropionibacterium</taxon>
    </lineage>
</organism>
<feature type="domain" description="MgtC/SapB/SrpB/YhiD N-terminal" evidence="8">
    <location>
        <begin position="20"/>
        <end position="148"/>
    </location>
</feature>